<dbReference type="SMART" id="SM00563">
    <property type="entry name" value="PlsC"/>
    <property type="match status" value="1"/>
</dbReference>
<dbReference type="CDD" id="cd06551">
    <property type="entry name" value="LPLAT"/>
    <property type="match status" value="1"/>
</dbReference>
<comment type="caution">
    <text evidence="2">The sequence shown here is derived from an EMBL/GenBank/DDBJ whole genome shotgun (WGS) entry which is preliminary data.</text>
</comment>
<evidence type="ECO:0000313" key="2">
    <source>
        <dbReference type="EMBL" id="RVT97009.1"/>
    </source>
</evidence>
<evidence type="ECO:0000313" key="3">
    <source>
        <dbReference type="Proteomes" id="UP000282957"/>
    </source>
</evidence>
<reference evidence="2 3" key="1">
    <citation type="submission" date="2019-01" db="EMBL/GenBank/DDBJ databases">
        <authorList>
            <person name="Chen W.-M."/>
        </authorList>
    </citation>
    <scope>NUCLEOTIDE SEQUENCE [LARGE SCALE GENOMIC DNA]</scope>
    <source>
        <strain evidence="2 3">CCP-6</strain>
    </source>
</reference>
<dbReference type="OrthoDB" id="152799at2"/>
<dbReference type="Proteomes" id="UP000282957">
    <property type="component" value="Unassembled WGS sequence"/>
</dbReference>
<feature type="domain" description="Phospholipid/glycerol acyltransferase" evidence="1">
    <location>
        <begin position="49"/>
        <end position="168"/>
    </location>
</feature>
<gene>
    <name evidence="2" type="ORF">EOD42_11485</name>
</gene>
<dbReference type="SUPFAM" id="SSF69593">
    <property type="entry name" value="Glycerol-3-phosphate (1)-acyltransferase"/>
    <property type="match status" value="1"/>
</dbReference>
<keyword evidence="3" id="KW-1185">Reference proteome</keyword>
<keyword evidence="2" id="KW-0012">Acyltransferase</keyword>
<dbReference type="EMBL" id="SACL01000003">
    <property type="protein sequence ID" value="RVT97009.1"/>
    <property type="molecule type" value="Genomic_DNA"/>
</dbReference>
<dbReference type="InterPro" id="IPR002123">
    <property type="entry name" value="Plipid/glycerol_acylTrfase"/>
</dbReference>
<dbReference type="RefSeq" id="WP_127787656.1">
    <property type="nucleotide sequence ID" value="NZ_SACL01000003.1"/>
</dbReference>
<accession>A0A437MH85</accession>
<dbReference type="GO" id="GO:0016746">
    <property type="term" value="F:acyltransferase activity"/>
    <property type="evidence" value="ECO:0007669"/>
    <property type="project" value="UniProtKB-KW"/>
</dbReference>
<proteinExistence type="predicted"/>
<dbReference type="AlphaFoldDB" id="A0A437MH85"/>
<evidence type="ECO:0000259" key="1">
    <source>
        <dbReference type="SMART" id="SM00563"/>
    </source>
</evidence>
<organism evidence="2 3">
    <name type="scientific">Rhodovarius crocodyli</name>
    <dbReference type="NCBI Taxonomy" id="1979269"/>
    <lineage>
        <taxon>Bacteria</taxon>
        <taxon>Pseudomonadati</taxon>
        <taxon>Pseudomonadota</taxon>
        <taxon>Alphaproteobacteria</taxon>
        <taxon>Acetobacterales</taxon>
        <taxon>Roseomonadaceae</taxon>
        <taxon>Rhodovarius</taxon>
    </lineage>
</organism>
<name>A0A437MH85_9PROT</name>
<keyword evidence="2" id="KW-0808">Transferase</keyword>
<sequence length="261" mass="29152">MTPGCPLALRSPKMVRFFEIAFTRRFTQSMTALRLAQWGMPQVPEGRPLVVLASHAGWWDGVMFMLLHRRLMPGRPCFSPMDAAALGRYGFMRRIGVFGVEQHSPRGAAQFLRAAETILADPWNMLWINAPGRFADPRERPLPLAPGVIRLAEIAPDAVFLPLAMEYPFWSEAHPEALAAFGPPIEASALLTHDRDSRARLMSAALAETMDRLANDAISRDPARFDTLLQGRAGMGGVYGGWQYLRALLRGEKHDPRHGRR</sequence>
<dbReference type="Pfam" id="PF01553">
    <property type="entry name" value="Acyltransferase"/>
    <property type="match status" value="1"/>
</dbReference>
<protein>
    <submittedName>
        <fullName evidence="2">Glycerol acyltransferase</fullName>
    </submittedName>
</protein>